<organism evidence="5 6">
    <name type="scientific">Strongyloides papillosus</name>
    <name type="common">Intestinal threadworm</name>
    <dbReference type="NCBI Taxonomy" id="174720"/>
    <lineage>
        <taxon>Eukaryota</taxon>
        <taxon>Metazoa</taxon>
        <taxon>Ecdysozoa</taxon>
        <taxon>Nematoda</taxon>
        <taxon>Chromadorea</taxon>
        <taxon>Rhabditida</taxon>
        <taxon>Tylenchina</taxon>
        <taxon>Panagrolaimomorpha</taxon>
        <taxon>Strongyloidoidea</taxon>
        <taxon>Strongyloididae</taxon>
        <taxon>Strongyloides</taxon>
    </lineage>
</organism>
<reference evidence="6" key="1">
    <citation type="submission" date="2017-02" db="UniProtKB">
        <authorList>
            <consortium name="WormBaseParasite"/>
        </authorList>
    </citation>
    <scope>IDENTIFICATION</scope>
</reference>
<sequence length="198" mass="22882">MSVLHQHHEFKTTDPRDPMQNFDEFHKKTFGDSTTSTFPNPATSLLKQHFPEHAHHFNEFNKKMMELHNLDPFTDEWRVRMNEIHSNIAPGCHGNLTNNHFDSQGNFYSVINMGDFKPEEIHVELKGNNLFINASHKEDTQTNHFNNSFSHEISIPSTIDMRTLQTNLNSKGQLIIEARSLPKVESIQSSVPISINKY</sequence>
<feature type="domain" description="SHSP" evidence="4">
    <location>
        <begin position="83"/>
        <end position="196"/>
    </location>
</feature>
<name>A0A0N5CB60_STREA</name>
<evidence type="ECO:0000313" key="5">
    <source>
        <dbReference type="Proteomes" id="UP000046392"/>
    </source>
</evidence>
<feature type="region of interest" description="Disordered" evidence="3">
    <location>
        <begin position="1"/>
        <end position="20"/>
    </location>
</feature>
<evidence type="ECO:0000256" key="3">
    <source>
        <dbReference type="SAM" id="MobiDB-lite"/>
    </source>
</evidence>
<evidence type="ECO:0000259" key="4">
    <source>
        <dbReference type="PROSITE" id="PS01031"/>
    </source>
</evidence>
<accession>A0A0N5CB60</accession>
<dbReference type="GO" id="GO:0051082">
    <property type="term" value="F:unfolded protein binding"/>
    <property type="evidence" value="ECO:0007669"/>
    <property type="project" value="TreeGrafter"/>
</dbReference>
<dbReference type="InterPro" id="IPR001436">
    <property type="entry name" value="Alpha-crystallin/sHSP_animal"/>
</dbReference>
<protein>
    <submittedName>
        <fullName evidence="6">SHSP domain-containing protein</fullName>
    </submittedName>
</protein>
<dbReference type="PROSITE" id="PS01031">
    <property type="entry name" value="SHSP"/>
    <property type="match status" value="1"/>
</dbReference>
<dbReference type="GO" id="GO:0005737">
    <property type="term" value="C:cytoplasm"/>
    <property type="evidence" value="ECO:0007669"/>
    <property type="project" value="TreeGrafter"/>
</dbReference>
<dbReference type="CDD" id="cd06526">
    <property type="entry name" value="metazoan_ACD"/>
    <property type="match status" value="1"/>
</dbReference>
<dbReference type="STRING" id="174720.A0A0N5CB60"/>
<dbReference type="PANTHER" id="PTHR45640:SF26">
    <property type="entry name" value="RE23625P"/>
    <property type="match status" value="1"/>
</dbReference>
<dbReference type="AlphaFoldDB" id="A0A0N5CB60"/>
<keyword evidence="5" id="KW-1185">Reference proteome</keyword>
<dbReference type="InterPro" id="IPR008978">
    <property type="entry name" value="HSP20-like_chaperone"/>
</dbReference>
<dbReference type="PANTHER" id="PTHR45640">
    <property type="entry name" value="HEAT SHOCK PROTEIN HSP-12.2-RELATED"/>
    <property type="match status" value="1"/>
</dbReference>
<dbReference type="Proteomes" id="UP000046392">
    <property type="component" value="Unplaced"/>
</dbReference>
<evidence type="ECO:0000256" key="2">
    <source>
        <dbReference type="RuleBase" id="RU003616"/>
    </source>
</evidence>
<dbReference type="GO" id="GO:0005634">
    <property type="term" value="C:nucleus"/>
    <property type="evidence" value="ECO:0007669"/>
    <property type="project" value="TreeGrafter"/>
</dbReference>
<evidence type="ECO:0000313" key="6">
    <source>
        <dbReference type="WBParaSite" id="SPAL_0001512300.1"/>
    </source>
</evidence>
<dbReference type="Gene3D" id="2.60.40.790">
    <property type="match status" value="1"/>
</dbReference>
<evidence type="ECO:0000256" key="1">
    <source>
        <dbReference type="PROSITE-ProRule" id="PRU00285"/>
    </source>
</evidence>
<dbReference type="Pfam" id="PF00011">
    <property type="entry name" value="HSP20"/>
    <property type="match status" value="1"/>
</dbReference>
<dbReference type="GO" id="GO:0042026">
    <property type="term" value="P:protein refolding"/>
    <property type="evidence" value="ECO:0007669"/>
    <property type="project" value="TreeGrafter"/>
</dbReference>
<dbReference type="WBParaSite" id="SPAL_0001512300.1">
    <property type="protein sequence ID" value="SPAL_0001512300.1"/>
    <property type="gene ID" value="SPAL_0001512300"/>
</dbReference>
<dbReference type="GO" id="GO:0009408">
    <property type="term" value="P:response to heat"/>
    <property type="evidence" value="ECO:0007669"/>
    <property type="project" value="TreeGrafter"/>
</dbReference>
<proteinExistence type="inferred from homology"/>
<dbReference type="SUPFAM" id="SSF49764">
    <property type="entry name" value="HSP20-like chaperones"/>
    <property type="match status" value="1"/>
</dbReference>
<comment type="similarity">
    <text evidence="1 2">Belongs to the small heat shock protein (HSP20) family.</text>
</comment>
<dbReference type="InterPro" id="IPR002068">
    <property type="entry name" value="A-crystallin/Hsp20_dom"/>
</dbReference>